<dbReference type="InterPro" id="IPR002213">
    <property type="entry name" value="UDP_glucos_trans"/>
</dbReference>
<dbReference type="Pfam" id="PF06722">
    <property type="entry name" value="EryCIII-like_C"/>
    <property type="match status" value="1"/>
</dbReference>
<reference evidence="3" key="2">
    <citation type="submission" date="2023-06" db="EMBL/GenBank/DDBJ databases">
        <authorList>
            <consortium name="Lawrence Berkeley National Laboratory"/>
            <person name="Haridas S."/>
            <person name="Hensen N."/>
            <person name="Bonometti L."/>
            <person name="Westerberg I."/>
            <person name="Brannstrom I.O."/>
            <person name="Guillou S."/>
            <person name="Cros-Aarteil S."/>
            <person name="Calhoun S."/>
            <person name="Kuo A."/>
            <person name="Mondo S."/>
            <person name="Pangilinan J."/>
            <person name="Riley R."/>
            <person name="LaButti K."/>
            <person name="Andreopoulos B."/>
            <person name="Lipzen A."/>
            <person name="Chen C."/>
            <person name="Yanf M."/>
            <person name="Daum C."/>
            <person name="Ng V."/>
            <person name="Clum A."/>
            <person name="Steindorff A."/>
            <person name="Ohm R."/>
            <person name="Martin F."/>
            <person name="Silar P."/>
            <person name="Natvig D."/>
            <person name="Lalanne C."/>
            <person name="Gautier V."/>
            <person name="Ament-velasquez S.L."/>
            <person name="Kruys A."/>
            <person name="Hutchinson M.I."/>
            <person name="Powell A.J."/>
            <person name="Barry K."/>
            <person name="Miller A.N."/>
            <person name="Grigoriev I.V."/>
            <person name="Debuchy R."/>
            <person name="Gladieux P."/>
            <person name="Thoren M.H."/>
            <person name="Johannesson H."/>
        </authorList>
    </citation>
    <scope>NUCLEOTIDE SEQUENCE</scope>
    <source>
        <strain evidence="3">CBS 232.78</strain>
    </source>
</reference>
<dbReference type="Gene3D" id="3.40.50.2000">
    <property type="entry name" value="Glycogen Phosphorylase B"/>
    <property type="match status" value="2"/>
</dbReference>
<organism evidence="3 4">
    <name type="scientific">Podospora didyma</name>
    <dbReference type="NCBI Taxonomy" id="330526"/>
    <lineage>
        <taxon>Eukaryota</taxon>
        <taxon>Fungi</taxon>
        <taxon>Dikarya</taxon>
        <taxon>Ascomycota</taxon>
        <taxon>Pezizomycotina</taxon>
        <taxon>Sordariomycetes</taxon>
        <taxon>Sordariomycetidae</taxon>
        <taxon>Sordariales</taxon>
        <taxon>Podosporaceae</taxon>
        <taxon>Podospora</taxon>
    </lineage>
</organism>
<accession>A0AAE0U0V8</accession>
<dbReference type="GO" id="GO:0008194">
    <property type="term" value="F:UDP-glycosyltransferase activity"/>
    <property type="evidence" value="ECO:0007669"/>
    <property type="project" value="InterPro"/>
</dbReference>
<dbReference type="EMBL" id="JAULSW010000003">
    <property type="protein sequence ID" value="KAK3386858.1"/>
    <property type="molecule type" value="Genomic_DNA"/>
</dbReference>
<dbReference type="AlphaFoldDB" id="A0AAE0U0V8"/>
<evidence type="ECO:0000313" key="4">
    <source>
        <dbReference type="Proteomes" id="UP001285441"/>
    </source>
</evidence>
<dbReference type="Proteomes" id="UP001285441">
    <property type="component" value="Unassembled WGS sequence"/>
</dbReference>
<evidence type="ECO:0000313" key="3">
    <source>
        <dbReference type="EMBL" id="KAK3386858.1"/>
    </source>
</evidence>
<comment type="caution">
    <text evidence="3">The sequence shown here is derived from an EMBL/GenBank/DDBJ whole genome shotgun (WGS) entry which is preliminary data.</text>
</comment>
<gene>
    <name evidence="3" type="ORF">B0H63DRAFT_500493</name>
</gene>
<evidence type="ECO:0000256" key="1">
    <source>
        <dbReference type="ARBA" id="ARBA00022679"/>
    </source>
</evidence>
<keyword evidence="4" id="KW-1185">Reference proteome</keyword>
<dbReference type="SUPFAM" id="SSF53756">
    <property type="entry name" value="UDP-Glycosyltransferase/glycogen phosphorylase"/>
    <property type="match status" value="1"/>
</dbReference>
<keyword evidence="1" id="KW-0808">Transferase</keyword>
<dbReference type="InterPro" id="IPR050426">
    <property type="entry name" value="Glycosyltransferase_28"/>
</dbReference>
<sequence>MSHLSLCKPVIVVLAFPSPGHLTGLIQISAHLVQKGFKVILIGYEDYKAAIEKSGAEYVAHTWRWVLPPPDGLQLNHHERLVKNLKFVFADATPATFTILKQTLERVREQFPRRQVIILFESLAQGILPFVYGAPLPKGFDSFPKVINFNTTMYLASHPSVPPFGPGLPYDPTEENLNLWKAITDARMPSEIAMNGHYNDIMRPLGTTRDMTGWMWDTLMEVGDVTVLPTTFSTDYPRPIDKKKVRFIGGLPLKPMSPDFVYPKWWPEITSNAALPASSPDKKKVVLVAQGTAQHDYTELILPTISALSSRDDIIVVATLGKRGATLDDELSATLPANAKAIDYLPYDALLPYTDVFVSNGGYGGFMHGIMNGTPMVLAGTLADKAEVASRAEYIGVAVNLRTGWPTPEALRDAIDKVLTNDSFKKKAVQLKEENEAMDALGQVEGIIDELTEK</sequence>
<evidence type="ECO:0000259" key="2">
    <source>
        <dbReference type="Pfam" id="PF06722"/>
    </source>
</evidence>
<name>A0AAE0U0V8_9PEZI</name>
<dbReference type="InterPro" id="IPR010610">
    <property type="entry name" value="EryCIII-like_C"/>
</dbReference>
<feature type="domain" description="Erythromycin biosynthesis protein CIII-like C-terminal" evidence="2">
    <location>
        <begin position="329"/>
        <end position="438"/>
    </location>
</feature>
<reference evidence="3" key="1">
    <citation type="journal article" date="2023" name="Mol. Phylogenet. Evol.">
        <title>Genome-scale phylogeny and comparative genomics of the fungal order Sordariales.</title>
        <authorList>
            <person name="Hensen N."/>
            <person name="Bonometti L."/>
            <person name="Westerberg I."/>
            <person name="Brannstrom I.O."/>
            <person name="Guillou S."/>
            <person name="Cros-Aarteil S."/>
            <person name="Calhoun S."/>
            <person name="Haridas S."/>
            <person name="Kuo A."/>
            <person name="Mondo S."/>
            <person name="Pangilinan J."/>
            <person name="Riley R."/>
            <person name="LaButti K."/>
            <person name="Andreopoulos B."/>
            <person name="Lipzen A."/>
            <person name="Chen C."/>
            <person name="Yan M."/>
            <person name="Daum C."/>
            <person name="Ng V."/>
            <person name="Clum A."/>
            <person name="Steindorff A."/>
            <person name="Ohm R.A."/>
            <person name="Martin F."/>
            <person name="Silar P."/>
            <person name="Natvig D.O."/>
            <person name="Lalanne C."/>
            <person name="Gautier V."/>
            <person name="Ament-Velasquez S.L."/>
            <person name="Kruys A."/>
            <person name="Hutchinson M.I."/>
            <person name="Powell A.J."/>
            <person name="Barry K."/>
            <person name="Miller A.N."/>
            <person name="Grigoriev I.V."/>
            <person name="Debuchy R."/>
            <person name="Gladieux P."/>
            <person name="Hiltunen Thoren M."/>
            <person name="Johannesson H."/>
        </authorList>
    </citation>
    <scope>NUCLEOTIDE SEQUENCE</scope>
    <source>
        <strain evidence="3">CBS 232.78</strain>
    </source>
</reference>
<proteinExistence type="predicted"/>
<dbReference type="PANTHER" id="PTHR48050:SF13">
    <property type="entry name" value="STEROL 3-BETA-GLUCOSYLTRANSFERASE UGT80A2"/>
    <property type="match status" value="1"/>
</dbReference>
<dbReference type="CDD" id="cd03784">
    <property type="entry name" value="GT1_Gtf-like"/>
    <property type="match status" value="1"/>
</dbReference>
<dbReference type="PANTHER" id="PTHR48050">
    <property type="entry name" value="STEROL 3-BETA-GLUCOSYLTRANSFERASE"/>
    <property type="match status" value="1"/>
</dbReference>
<protein>
    <submittedName>
        <fullName evidence="3">Glycosyltransferase family 1 protein</fullName>
    </submittedName>
</protein>
<dbReference type="GO" id="GO:0016758">
    <property type="term" value="F:hexosyltransferase activity"/>
    <property type="evidence" value="ECO:0007669"/>
    <property type="project" value="UniProtKB-ARBA"/>
</dbReference>